<protein>
    <submittedName>
        <fullName evidence="3">Prepilin peptidase</fullName>
    </submittedName>
</protein>
<dbReference type="GO" id="GO:0016020">
    <property type="term" value="C:membrane"/>
    <property type="evidence" value="ECO:0007669"/>
    <property type="project" value="InterPro"/>
</dbReference>
<feature type="transmembrane region" description="Helical" evidence="1">
    <location>
        <begin position="103"/>
        <end position="125"/>
    </location>
</feature>
<dbReference type="Pfam" id="PF01478">
    <property type="entry name" value="Peptidase_A24"/>
    <property type="match status" value="1"/>
</dbReference>
<feature type="transmembrane region" description="Helical" evidence="1">
    <location>
        <begin position="62"/>
        <end position="83"/>
    </location>
</feature>
<feature type="domain" description="Prepilin type IV endopeptidase peptidase" evidence="2">
    <location>
        <begin position="9"/>
        <end position="125"/>
    </location>
</feature>
<accession>A0A8I1GBP5</accession>
<name>A0A8I1GBP5_9HYPH</name>
<dbReference type="GO" id="GO:0004190">
    <property type="term" value="F:aspartic-type endopeptidase activity"/>
    <property type="evidence" value="ECO:0007669"/>
    <property type="project" value="InterPro"/>
</dbReference>
<evidence type="ECO:0000313" key="4">
    <source>
        <dbReference type="Proteomes" id="UP000623250"/>
    </source>
</evidence>
<keyword evidence="4" id="KW-1185">Reference proteome</keyword>
<dbReference type="AlphaFoldDB" id="A0A8I1GBP5"/>
<keyword evidence="1" id="KW-0812">Transmembrane</keyword>
<reference evidence="3 4" key="1">
    <citation type="submission" date="2020-12" db="EMBL/GenBank/DDBJ databases">
        <title>Revised draft genomes of Rhodomicrobium vannielii ATCC 17100 and Rhodomicrobium udaipurense JA643.</title>
        <authorList>
            <person name="Conners E.M."/>
            <person name="Davenport E.J."/>
            <person name="Bose A."/>
        </authorList>
    </citation>
    <scope>NUCLEOTIDE SEQUENCE [LARGE SCALE GENOMIC DNA]</scope>
    <source>
        <strain evidence="3 4">JA643</strain>
    </source>
</reference>
<feature type="transmembrane region" description="Helical" evidence="1">
    <location>
        <begin position="137"/>
        <end position="157"/>
    </location>
</feature>
<evidence type="ECO:0000313" key="3">
    <source>
        <dbReference type="EMBL" id="MBJ7544127.1"/>
    </source>
</evidence>
<feature type="transmembrane region" description="Helical" evidence="1">
    <location>
        <begin position="35"/>
        <end position="55"/>
    </location>
</feature>
<dbReference type="EMBL" id="JAEMUK010000045">
    <property type="protein sequence ID" value="MBJ7544127.1"/>
    <property type="molecule type" value="Genomic_DNA"/>
</dbReference>
<keyword evidence="1" id="KW-1133">Transmembrane helix</keyword>
<evidence type="ECO:0000259" key="2">
    <source>
        <dbReference type="Pfam" id="PF01478"/>
    </source>
</evidence>
<dbReference type="Gene3D" id="1.20.120.1220">
    <property type="match status" value="1"/>
</dbReference>
<dbReference type="Proteomes" id="UP000623250">
    <property type="component" value="Unassembled WGS sequence"/>
</dbReference>
<dbReference type="InterPro" id="IPR000045">
    <property type="entry name" value="Prepilin_IV_endopep_pep"/>
</dbReference>
<keyword evidence="1" id="KW-0472">Membrane</keyword>
<sequence length="165" mass="17390">MLISLVFGLVFLWCVIVIARDDWAFGIVPDYPLLALGAAGVAFAFCDPGASYASASETFQQLAARAAILGFFGFSVAALFKLVRGRNGLGLGDVKLMAAAGVWSPTLSGFYAITSASVAALLLALGAQAWRGQSPALTEALPFALFLGPAFFAFWVFERMNLLSP</sequence>
<dbReference type="RefSeq" id="WP_052037588.1">
    <property type="nucleotide sequence ID" value="NZ_JAEMUK010000045.1"/>
</dbReference>
<evidence type="ECO:0000256" key="1">
    <source>
        <dbReference type="SAM" id="Phobius"/>
    </source>
</evidence>
<comment type="caution">
    <text evidence="3">The sequence shown here is derived from an EMBL/GenBank/DDBJ whole genome shotgun (WGS) entry which is preliminary data.</text>
</comment>
<gene>
    <name evidence="3" type="ORF">JDN41_11255</name>
</gene>
<organism evidence="3 4">
    <name type="scientific">Rhodomicrobium udaipurense</name>
    <dbReference type="NCBI Taxonomy" id="1202716"/>
    <lineage>
        <taxon>Bacteria</taxon>
        <taxon>Pseudomonadati</taxon>
        <taxon>Pseudomonadota</taxon>
        <taxon>Alphaproteobacteria</taxon>
        <taxon>Hyphomicrobiales</taxon>
        <taxon>Hyphomicrobiaceae</taxon>
        <taxon>Rhodomicrobium</taxon>
    </lineage>
</organism>
<proteinExistence type="predicted"/>